<comment type="caution">
    <text evidence="2">The sequence shown here is derived from an EMBL/GenBank/DDBJ whole genome shotgun (WGS) entry which is preliminary data.</text>
</comment>
<proteinExistence type="predicted"/>
<evidence type="ECO:0000313" key="2">
    <source>
        <dbReference type="EMBL" id="KAF9670972.1"/>
    </source>
</evidence>
<feature type="region of interest" description="Disordered" evidence="1">
    <location>
        <begin position="64"/>
        <end position="113"/>
    </location>
</feature>
<keyword evidence="3" id="KW-1185">Reference proteome</keyword>
<dbReference type="EMBL" id="JADGMS010000013">
    <property type="protein sequence ID" value="KAF9670972.1"/>
    <property type="molecule type" value="Genomic_DNA"/>
</dbReference>
<evidence type="ECO:0000313" key="3">
    <source>
        <dbReference type="Proteomes" id="UP000657918"/>
    </source>
</evidence>
<gene>
    <name evidence="2" type="ORF">SADUNF_Sadunf13G0124600</name>
</gene>
<sequence>MEIQGMTLSMACQVYFNYVIAWLAHDCVLIIEDYTYRALASHPSEECIDTVNCEGSADLKNEPERGKKLRLDSVGAQKEKKGRNRTINGGTLDEGHDKKDKPAGSEKAKFEGKDQCVVKPRKKRAERLFMRRARV</sequence>
<organism evidence="2 3">
    <name type="scientific">Salix dunnii</name>
    <dbReference type="NCBI Taxonomy" id="1413687"/>
    <lineage>
        <taxon>Eukaryota</taxon>
        <taxon>Viridiplantae</taxon>
        <taxon>Streptophyta</taxon>
        <taxon>Embryophyta</taxon>
        <taxon>Tracheophyta</taxon>
        <taxon>Spermatophyta</taxon>
        <taxon>Magnoliopsida</taxon>
        <taxon>eudicotyledons</taxon>
        <taxon>Gunneridae</taxon>
        <taxon>Pentapetalae</taxon>
        <taxon>rosids</taxon>
        <taxon>fabids</taxon>
        <taxon>Malpighiales</taxon>
        <taxon>Salicaceae</taxon>
        <taxon>Saliceae</taxon>
        <taxon>Salix</taxon>
    </lineage>
</organism>
<feature type="compositionally biased region" description="Basic and acidic residues" evidence="1">
    <location>
        <begin position="93"/>
        <end position="113"/>
    </location>
</feature>
<name>A0A835MLG6_9ROSI</name>
<protein>
    <submittedName>
        <fullName evidence="2">Uncharacterized protein</fullName>
    </submittedName>
</protein>
<evidence type="ECO:0000256" key="1">
    <source>
        <dbReference type="SAM" id="MobiDB-lite"/>
    </source>
</evidence>
<dbReference type="Proteomes" id="UP000657918">
    <property type="component" value="Unassembled WGS sequence"/>
</dbReference>
<dbReference type="AlphaFoldDB" id="A0A835MLG6"/>
<reference evidence="2 3" key="1">
    <citation type="submission" date="2020-10" db="EMBL/GenBank/DDBJ databases">
        <title>Plant Genome Project.</title>
        <authorList>
            <person name="Zhang R.-G."/>
        </authorList>
    </citation>
    <scope>NUCLEOTIDE SEQUENCE [LARGE SCALE GENOMIC DNA]</scope>
    <source>
        <strain evidence="2">FAFU-HL-1</strain>
        <tissue evidence="2">Leaf</tissue>
    </source>
</reference>
<accession>A0A835MLG6</accession>